<dbReference type="AlphaFoldDB" id="A0A8J3CX86"/>
<dbReference type="Proteomes" id="UP000642809">
    <property type="component" value="Unassembled WGS sequence"/>
</dbReference>
<evidence type="ECO:0000256" key="1">
    <source>
        <dbReference type="SAM" id="MobiDB-lite"/>
    </source>
</evidence>
<reference evidence="2" key="1">
    <citation type="journal article" date="2014" name="Int. J. Syst. Evol. Microbiol.">
        <title>Complete genome sequence of Corynebacterium casei LMG S-19264T (=DSM 44701T), isolated from a smear-ripened cheese.</title>
        <authorList>
            <consortium name="US DOE Joint Genome Institute (JGI-PGF)"/>
            <person name="Walter F."/>
            <person name="Albersmeier A."/>
            <person name="Kalinowski J."/>
            <person name="Ruckert C."/>
        </authorList>
    </citation>
    <scope>NUCLEOTIDE SEQUENCE</scope>
    <source>
        <strain evidence="2">KCTC 23224</strain>
    </source>
</reference>
<comment type="caution">
    <text evidence="2">The sequence shown here is derived from an EMBL/GenBank/DDBJ whole genome shotgun (WGS) entry which is preliminary data.</text>
</comment>
<gene>
    <name evidence="2" type="ORF">GCM10008106_18350</name>
</gene>
<accession>A0A8J3CX86</accession>
<reference evidence="2" key="2">
    <citation type="submission" date="2020-09" db="EMBL/GenBank/DDBJ databases">
        <authorList>
            <person name="Sun Q."/>
            <person name="Kim S."/>
        </authorList>
    </citation>
    <scope>NUCLEOTIDE SEQUENCE</scope>
    <source>
        <strain evidence="2">KCTC 23224</strain>
    </source>
</reference>
<evidence type="ECO:0000313" key="2">
    <source>
        <dbReference type="EMBL" id="GHB37460.1"/>
    </source>
</evidence>
<name>A0A8J3CX86_9BACT</name>
<keyword evidence="3" id="KW-1185">Reference proteome</keyword>
<dbReference type="NCBIfam" id="NF033547">
    <property type="entry name" value="transpos_IS1595"/>
    <property type="match status" value="1"/>
</dbReference>
<organism evidence="2 3">
    <name type="scientific">Mongoliitalea lutea</name>
    <dbReference type="NCBI Taxonomy" id="849756"/>
    <lineage>
        <taxon>Bacteria</taxon>
        <taxon>Pseudomonadati</taxon>
        <taxon>Bacteroidota</taxon>
        <taxon>Cytophagia</taxon>
        <taxon>Cytophagales</taxon>
        <taxon>Cyclobacteriaceae</taxon>
        <taxon>Mongoliitalea</taxon>
    </lineage>
</organism>
<evidence type="ECO:0000313" key="3">
    <source>
        <dbReference type="Proteomes" id="UP000642809"/>
    </source>
</evidence>
<feature type="region of interest" description="Disordered" evidence="1">
    <location>
        <begin position="66"/>
        <end position="104"/>
    </location>
</feature>
<evidence type="ECO:0008006" key="4">
    <source>
        <dbReference type="Google" id="ProtNLM"/>
    </source>
</evidence>
<dbReference type="EMBL" id="BMYF01000010">
    <property type="protein sequence ID" value="GHB37460.1"/>
    <property type="molecule type" value="Genomic_DNA"/>
</dbReference>
<sequence length="104" mass="11808">MSATKKGFSCLEFQRQLGLKRYETGFNLMHNIRGVMGKRDDLYLTKGMVEYDEAYVEKATRKEVQERLKRGKGSQKQAIVAVASESTPLGDPNTGKRSRHCGFF</sequence>
<protein>
    <recommendedName>
        <fullName evidence="4">Transposase</fullName>
    </recommendedName>
</protein>
<proteinExistence type="predicted"/>